<protein>
    <submittedName>
        <fullName evidence="2">Uncharacterized protein</fullName>
    </submittedName>
</protein>
<evidence type="ECO:0000313" key="3">
    <source>
        <dbReference type="Proteomes" id="UP001491310"/>
    </source>
</evidence>
<dbReference type="Proteomes" id="UP001491310">
    <property type="component" value="Unassembled WGS sequence"/>
</dbReference>
<name>A0ABR2YV18_9CHLO</name>
<feature type="region of interest" description="Disordered" evidence="1">
    <location>
        <begin position="1"/>
        <end position="56"/>
    </location>
</feature>
<sequence>MTPNCGEDQSAAKQPFAHEAANAGSKETLESEMVPLNRGGPPEDFVSQTPSRAGDPARRLTQQAAKCRAADLLATPLLPARRVSCDPLA</sequence>
<organism evidence="2 3">
    <name type="scientific">Coccomyxa subellipsoidea</name>
    <dbReference type="NCBI Taxonomy" id="248742"/>
    <lineage>
        <taxon>Eukaryota</taxon>
        <taxon>Viridiplantae</taxon>
        <taxon>Chlorophyta</taxon>
        <taxon>core chlorophytes</taxon>
        <taxon>Trebouxiophyceae</taxon>
        <taxon>Trebouxiophyceae incertae sedis</taxon>
        <taxon>Coccomyxaceae</taxon>
        <taxon>Coccomyxa</taxon>
    </lineage>
</organism>
<evidence type="ECO:0000256" key="1">
    <source>
        <dbReference type="SAM" id="MobiDB-lite"/>
    </source>
</evidence>
<comment type="caution">
    <text evidence="2">The sequence shown here is derived from an EMBL/GenBank/DDBJ whole genome shotgun (WGS) entry which is preliminary data.</text>
</comment>
<gene>
    <name evidence="2" type="ORF">WJX75_002194</name>
</gene>
<evidence type="ECO:0000313" key="2">
    <source>
        <dbReference type="EMBL" id="KAK9915653.1"/>
    </source>
</evidence>
<keyword evidence="3" id="KW-1185">Reference proteome</keyword>
<reference evidence="2 3" key="1">
    <citation type="journal article" date="2024" name="Nat. Commun.">
        <title>Phylogenomics reveals the evolutionary origins of lichenization in chlorophyte algae.</title>
        <authorList>
            <person name="Puginier C."/>
            <person name="Libourel C."/>
            <person name="Otte J."/>
            <person name="Skaloud P."/>
            <person name="Haon M."/>
            <person name="Grisel S."/>
            <person name="Petersen M."/>
            <person name="Berrin J.G."/>
            <person name="Delaux P.M."/>
            <person name="Dal Grande F."/>
            <person name="Keller J."/>
        </authorList>
    </citation>
    <scope>NUCLEOTIDE SEQUENCE [LARGE SCALE GENOMIC DNA]</scope>
    <source>
        <strain evidence="2 3">SAG 216-7</strain>
    </source>
</reference>
<accession>A0ABR2YV18</accession>
<dbReference type="EMBL" id="JALJOT010000004">
    <property type="protein sequence ID" value="KAK9915653.1"/>
    <property type="molecule type" value="Genomic_DNA"/>
</dbReference>
<proteinExistence type="predicted"/>